<keyword evidence="3" id="KW-1185">Reference proteome</keyword>
<gene>
    <name evidence="2" type="ORF">M0R45_003747</name>
</gene>
<protein>
    <submittedName>
        <fullName evidence="2">Uncharacterized protein</fullName>
    </submittedName>
</protein>
<accession>A0AAW1YGD0</accession>
<organism evidence="2 3">
    <name type="scientific">Rubus argutus</name>
    <name type="common">Southern blackberry</name>
    <dbReference type="NCBI Taxonomy" id="59490"/>
    <lineage>
        <taxon>Eukaryota</taxon>
        <taxon>Viridiplantae</taxon>
        <taxon>Streptophyta</taxon>
        <taxon>Embryophyta</taxon>
        <taxon>Tracheophyta</taxon>
        <taxon>Spermatophyta</taxon>
        <taxon>Magnoliopsida</taxon>
        <taxon>eudicotyledons</taxon>
        <taxon>Gunneridae</taxon>
        <taxon>Pentapetalae</taxon>
        <taxon>rosids</taxon>
        <taxon>fabids</taxon>
        <taxon>Rosales</taxon>
        <taxon>Rosaceae</taxon>
        <taxon>Rosoideae</taxon>
        <taxon>Rosoideae incertae sedis</taxon>
        <taxon>Rubus</taxon>
    </lineage>
</organism>
<evidence type="ECO:0000256" key="1">
    <source>
        <dbReference type="SAM" id="MobiDB-lite"/>
    </source>
</evidence>
<feature type="region of interest" description="Disordered" evidence="1">
    <location>
        <begin position="81"/>
        <end position="103"/>
    </location>
</feature>
<evidence type="ECO:0000313" key="3">
    <source>
        <dbReference type="Proteomes" id="UP001457282"/>
    </source>
</evidence>
<dbReference type="Proteomes" id="UP001457282">
    <property type="component" value="Unassembled WGS sequence"/>
</dbReference>
<sequence length="155" mass="18321">MMIDDIADDHEDGHNEMYFTPPRSFSSSSCKRSEAICQQCLDKPKNHEETHKLPSNKYSKAILRHFKACIKPIRCGDVEETHDQLPRNKSAENTTITSSKKQKTNNLLRDMMKIMMKRMTMKLKMNKTRVVRRIKKLRIKWFMYLDRTIQADRAS</sequence>
<feature type="compositionally biased region" description="Polar residues" evidence="1">
    <location>
        <begin position="91"/>
        <end position="103"/>
    </location>
</feature>
<feature type="compositionally biased region" description="Basic and acidic residues" evidence="1">
    <location>
        <begin position="81"/>
        <end position="90"/>
    </location>
</feature>
<name>A0AAW1YGD0_RUBAR</name>
<proteinExistence type="predicted"/>
<comment type="caution">
    <text evidence="2">The sequence shown here is derived from an EMBL/GenBank/DDBJ whole genome shotgun (WGS) entry which is preliminary data.</text>
</comment>
<dbReference type="EMBL" id="JBEDUW010000001">
    <property type="protein sequence ID" value="KAK9948159.1"/>
    <property type="molecule type" value="Genomic_DNA"/>
</dbReference>
<evidence type="ECO:0000313" key="2">
    <source>
        <dbReference type="EMBL" id="KAK9948159.1"/>
    </source>
</evidence>
<reference evidence="2 3" key="1">
    <citation type="journal article" date="2023" name="G3 (Bethesda)">
        <title>A chromosome-length genome assembly and annotation of blackberry (Rubus argutus, cv. 'Hillquist').</title>
        <authorList>
            <person name="Bruna T."/>
            <person name="Aryal R."/>
            <person name="Dudchenko O."/>
            <person name="Sargent D.J."/>
            <person name="Mead D."/>
            <person name="Buti M."/>
            <person name="Cavallini A."/>
            <person name="Hytonen T."/>
            <person name="Andres J."/>
            <person name="Pham M."/>
            <person name="Weisz D."/>
            <person name="Mascagni F."/>
            <person name="Usai G."/>
            <person name="Natali L."/>
            <person name="Bassil N."/>
            <person name="Fernandez G.E."/>
            <person name="Lomsadze A."/>
            <person name="Armour M."/>
            <person name="Olukolu B."/>
            <person name="Poorten T."/>
            <person name="Britton C."/>
            <person name="Davik J."/>
            <person name="Ashrafi H."/>
            <person name="Aiden E.L."/>
            <person name="Borodovsky M."/>
            <person name="Worthington M."/>
        </authorList>
    </citation>
    <scope>NUCLEOTIDE SEQUENCE [LARGE SCALE GENOMIC DNA]</scope>
    <source>
        <strain evidence="2">PI 553951</strain>
    </source>
</reference>
<dbReference type="AlphaFoldDB" id="A0AAW1YGD0"/>